<feature type="region of interest" description="Disordered" evidence="1">
    <location>
        <begin position="1"/>
        <end position="29"/>
    </location>
</feature>
<dbReference type="PANTHER" id="PTHR33143">
    <property type="entry name" value="F16F4.1 PROTEIN-RELATED"/>
    <property type="match status" value="1"/>
</dbReference>
<dbReference type="Proteomes" id="UP000479710">
    <property type="component" value="Unassembled WGS sequence"/>
</dbReference>
<dbReference type="InterPro" id="IPR008889">
    <property type="entry name" value="VQ"/>
</dbReference>
<feature type="compositionally biased region" description="Basic residues" evidence="1">
    <location>
        <begin position="87"/>
        <end position="97"/>
    </location>
</feature>
<dbReference type="EMBL" id="SPHZ02000011">
    <property type="protein sequence ID" value="KAF0893543.1"/>
    <property type="molecule type" value="Genomic_DNA"/>
</dbReference>
<name>A0A6G1C1R6_9ORYZ</name>
<dbReference type="PANTHER" id="PTHR33143:SF59">
    <property type="entry name" value="OS06G0618700 PROTEIN"/>
    <property type="match status" value="1"/>
</dbReference>
<evidence type="ECO:0000256" key="1">
    <source>
        <dbReference type="SAM" id="MobiDB-lite"/>
    </source>
</evidence>
<evidence type="ECO:0000313" key="3">
    <source>
        <dbReference type="EMBL" id="KAF0893543.1"/>
    </source>
</evidence>
<dbReference type="GO" id="GO:0005634">
    <property type="term" value="C:nucleus"/>
    <property type="evidence" value="ECO:0007669"/>
    <property type="project" value="TreeGrafter"/>
</dbReference>
<organism evidence="3 4">
    <name type="scientific">Oryza meyeriana var. granulata</name>
    <dbReference type="NCBI Taxonomy" id="110450"/>
    <lineage>
        <taxon>Eukaryota</taxon>
        <taxon>Viridiplantae</taxon>
        <taxon>Streptophyta</taxon>
        <taxon>Embryophyta</taxon>
        <taxon>Tracheophyta</taxon>
        <taxon>Spermatophyta</taxon>
        <taxon>Magnoliopsida</taxon>
        <taxon>Liliopsida</taxon>
        <taxon>Poales</taxon>
        <taxon>Poaceae</taxon>
        <taxon>BOP clade</taxon>
        <taxon>Oryzoideae</taxon>
        <taxon>Oryzeae</taxon>
        <taxon>Oryzinae</taxon>
        <taxon>Oryza</taxon>
        <taxon>Oryza meyeriana</taxon>
    </lineage>
</organism>
<dbReference type="OrthoDB" id="693437at2759"/>
<proteinExistence type="predicted"/>
<sequence>MGECSYNSMSPSTPLQPLPAVQKGSSDAMVHKERPKIKIIHIIAPEIIKTDVANFRALVQRLTGKQNDAADGSEETHPPSPLLLEQKKKKETIKKRPAPPPALEKSEFTVQENTKKKIKCEVKVEERGFGYDLDHSDLWMDLNPGGFLSFLDEDVYMDADLFQSALGSSRIDFVGEMYAS</sequence>
<gene>
    <name evidence="3" type="ORF">E2562_026678</name>
</gene>
<dbReference type="AlphaFoldDB" id="A0A6G1C1R6"/>
<dbReference type="Pfam" id="PF05678">
    <property type="entry name" value="VQ"/>
    <property type="match status" value="1"/>
</dbReference>
<reference evidence="3 4" key="1">
    <citation type="submission" date="2019-11" db="EMBL/GenBank/DDBJ databases">
        <title>Whole genome sequence of Oryza granulata.</title>
        <authorList>
            <person name="Li W."/>
        </authorList>
    </citation>
    <scope>NUCLEOTIDE SEQUENCE [LARGE SCALE GENOMIC DNA]</scope>
    <source>
        <strain evidence="4">cv. Menghai</strain>
        <tissue evidence="3">Leaf</tissue>
    </source>
</reference>
<evidence type="ECO:0000259" key="2">
    <source>
        <dbReference type="Pfam" id="PF05678"/>
    </source>
</evidence>
<feature type="domain" description="VQ" evidence="2">
    <location>
        <begin position="42"/>
        <end position="66"/>
    </location>
</feature>
<feature type="region of interest" description="Disordered" evidence="1">
    <location>
        <begin position="65"/>
        <end position="104"/>
    </location>
</feature>
<evidence type="ECO:0000313" key="4">
    <source>
        <dbReference type="Proteomes" id="UP000479710"/>
    </source>
</evidence>
<protein>
    <recommendedName>
        <fullName evidence="2">VQ domain-containing protein</fullName>
    </recommendedName>
</protein>
<dbReference type="InterPro" id="IPR039607">
    <property type="entry name" value="VQ_8/17/18/20/21/25"/>
</dbReference>
<keyword evidence="4" id="KW-1185">Reference proteome</keyword>
<feature type="compositionally biased region" description="Polar residues" evidence="1">
    <location>
        <begin position="1"/>
        <end position="15"/>
    </location>
</feature>
<accession>A0A6G1C1R6</accession>
<comment type="caution">
    <text evidence="3">The sequence shown here is derived from an EMBL/GenBank/DDBJ whole genome shotgun (WGS) entry which is preliminary data.</text>
</comment>